<comment type="similarity">
    <text evidence="1">Belongs to the cytidine and deoxycytidylate deaminase family. ADAT2 subfamily.</text>
</comment>
<dbReference type="PROSITE" id="PS00903">
    <property type="entry name" value="CYT_DCMP_DEAMINASES_1"/>
    <property type="match status" value="1"/>
</dbReference>
<evidence type="ECO:0000256" key="7">
    <source>
        <dbReference type="ARBA" id="ARBA00048045"/>
    </source>
</evidence>
<dbReference type="EMBL" id="AGEI01000011">
    <property type="protein sequence ID" value="EHR35703.1"/>
    <property type="molecule type" value="Genomic_DNA"/>
</dbReference>
<comment type="cofactor">
    <cofactor evidence="8">
        <name>Zn(2+)</name>
        <dbReference type="ChEBI" id="CHEBI:29105"/>
    </cofactor>
    <text evidence="8">Binds 1 zinc ion per subunit.</text>
</comment>
<evidence type="ECO:0000313" key="11">
    <source>
        <dbReference type="Proteomes" id="UP000004191"/>
    </source>
</evidence>
<dbReference type="InterPro" id="IPR016192">
    <property type="entry name" value="APOBEC/CMP_deaminase_Zn-bd"/>
</dbReference>
<feature type="binding site" evidence="8">
    <location>
        <position position="82"/>
    </location>
    <ligand>
        <name>Zn(2+)</name>
        <dbReference type="ChEBI" id="CHEBI:29105"/>
        <note>catalytic</note>
    </ligand>
</feature>
<evidence type="ECO:0000313" key="10">
    <source>
        <dbReference type="EMBL" id="EHR35703.1"/>
    </source>
</evidence>
<dbReference type="GO" id="GO:0002100">
    <property type="term" value="P:tRNA wobble adenosine to inosine editing"/>
    <property type="evidence" value="ECO:0007669"/>
    <property type="project" value="UniProtKB-UniRule"/>
</dbReference>
<comment type="catalytic activity">
    <reaction evidence="7 8">
        <text>adenosine(34) in tRNA + H2O + H(+) = inosine(34) in tRNA + NH4(+)</text>
        <dbReference type="Rhea" id="RHEA:43168"/>
        <dbReference type="Rhea" id="RHEA-COMP:10373"/>
        <dbReference type="Rhea" id="RHEA-COMP:10374"/>
        <dbReference type="ChEBI" id="CHEBI:15377"/>
        <dbReference type="ChEBI" id="CHEBI:15378"/>
        <dbReference type="ChEBI" id="CHEBI:28938"/>
        <dbReference type="ChEBI" id="CHEBI:74411"/>
        <dbReference type="ChEBI" id="CHEBI:82852"/>
        <dbReference type="EC" id="3.5.4.33"/>
    </reaction>
</comment>
<reference evidence="10 11" key="1">
    <citation type="submission" date="2012-01" db="EMBL/GenBank/DDBJ databases">
        <title>The Genome Sequence of Helcococcus kunzii ATCC 51366.</title>
        <authorList>
            <consortium name="The Broad Institute Genome Sequencing Platform"/>
            <person name="Earl A."/>
            <person name="Ward D."/>
            <person name="Feldgarden M."/>
            <person name="Gevers D."/>
            <person name="Huys G."/>
            <person name="Young S.K."/>
            <person name="Zeng Q."/>
            <person name="Gargeya S."/>
            <person name="Fitzgerald M."/>
            <person name="Haas B."/>
            <person name="Abouelleil A."/>
            <person name="Alvarado L."/>
            <person name="Arachchi H.M."/>
            <person name="Berlin A."/>
            <person name="Chapman S.B."/>
            <person name="Gearin G."/>
            <person name="Goldberg J."/>
            <person name="Griggs A."/>
            <person name="Gujja S."/>
            <person name="Hansen M."/>
            <person name="Heiman D."/>
            <person name="Howarth C."/>
            <person name="Larimer J."/>
            <person name="Lui A."/>
            <person name="MacDonald P.J.P."/>
            <person name="McCowen C."/>
            <person name="Montmayeur A."/>
            <person name="Murphy C."/>
            <person name="Neiman D."/>
            <person name="Pearson M."/>
            <person name="Priest M."/>
            <person name="Roberts A."/>
            <person name="Saif S."/>
            <person name="Shea T."/>
            <person name="Sisk P."/>
            <person name="Stolte C."/>
            <person name="Sykes S."/>
            <person name="Wortman J."/>
            <person name="Nusbaum C."/>
            <person name="Birren B."/>
        </authorList>
    </citation>
    <scope>NUCLEOTIDE SEQUENCE [LARGE SCALE GENOMIC DNA]</scope>
    <source>
        <strain evidence="10 11">ATCC 51366</strain>
    </source>
</reference>
<dbReference type="InterPro" id="IPR058535">
    <property type="entry name" value="MafB19-deam"/>
</dbReference>
<keyword evidence="3 8" id="KW-0819">tRNA processing</keyword>
<dbReference type="GeneID" id="96998402"/>
<dbReference type="RefSeq" id="WP_005397452.1">
    <property type="nucleotide sequence ID" value="NZ_JH601088.1"/>
</dbReference>
<feature type="binding site" evidence="8">
    <location>
        <position position="85"/>
    </location>
    <ligand>
        <name>Zn(2+)</name>
        <dbReference type="ChEBI" id="CHEBI:29105"/>
        <note>catalytic</note>
    </ligand>
</feature>
<evidence type="ECO:0000259" key="9">
    <source>
        <dbReference type="PROSITE" id="PS51747"/>
    </source>
</evidence>
<feature type="domain" description="CMP/dCMP-type deaminase" evidence="9">
    <location>
        <begin position="1"/>
        <end position="111"/>
    </location>
</feature>
<dbReference type="HAMAP" id="MF_00972">
    <property type="entry name" value="tRNA_aden_deaminase"/>
    <property type="match status" value="1"/>
</dbReference>
<comment type="subunit">
    <text evidence="2 8">Homodimer.</text>
</comment>
<feature type="binding site" evidence="8">
    <location>
        <position position="52"/>
    </location>
    <ligand>
        <name>Zn(2+)</name>
        <dbReference type="ChEBI" id="CHEBI:29105"/>
        <note>catalytic</note>
    </ligand>
</feature>
<keyword evidence="4 8" id="KW-0479">Metal-binding</keyword>
<accession>H3NM33</accession>
<dbReference type="NCBIfam" id="NF008113">
    <property type="entry name" value="PRK10860.1"/>
    <property type="match status" value="1"/>
</dbReference>
<sequence>MDLDYFMNEAIIEAQKALESGEVPVGAVVVYNGEIIGRGHNYVETSKHAIKHAEIVAIMQAEEHLNDWRLDGAYLFTTLEPCIMCAGAIIHSRIKTLVYGAKDTQRGFAGSILNIVDDSIFNHRVEVISGIKEIECSKIINDFFRSRRKSTNKR</sequence>
<evidence type="ECO:0000256" key="6">
    <source>
        <dbReference type="ARBA" id="ARBA00022833"/>
    </source>
</evidence>
<comment type="caution">
    <text evidence="10">The sequence shown here is derived from an EMBL/GenBank/DDBJ whole genome shotgun (WGS) entry which is preliminary data.</text>
</comment>
<dbReference type="PATRIC" id="fig|883114.3.peg.388"/>
<keyword evidence="5 8" id="KW-0378">Hydrolase</keyword>
<evidence type="ECO:0000256" key="4">
    <source>
        <dbReference type="ARBA" id="ARBA00022723"/>
    </source>
</evidence>
<organism evidence="10 11">
    <name type="scientific">Helcococcus kunzii ATCC 51366</name>
    <dbReference type="NCBI Taxonomy" id="883114"/>
    <lineage>
        <taxon>Bacteria</taxon>
        <taxon>Bacillati</taxon>
        <taxon>Bacillota</taxon>
        <taxon>Tissierellia</taxon>
        <taxon>Tissierellales</taxon>
        <taxon>Peptoniphilaceae</taxon>
        <taxon>Helcococcus</taxon>
    </lineage>
</organism>
<dbReference type="SUPFAM" id="SSF53927">
    <property type="entry name" value="Cytidine deaminase-like"/>
    <property type="match status" value="1"/>
</dbReference>
<evidence type="ECO:0000256" key="5">
    <source>
        <dbReference type="ARBA" id="ARBA00022801"/>
    </source>
</evidence>
<dbReference type="PROSITE" id="PS51747">
    <property type="entry name" value="CYT_DCMP_DEAMINASES_2"/>
    <property type="match status" value="1"/>
</dbReference>
<proteinExistence type="inferred from homology"/>
<dbReference type="GO" id="GO:0052717">
    <property type="term" value="F:tRNA-specific adenosine-34 deaminase activity"/>
    <property type="evidence" value="ECO:0007669"/>
    <property type="project" value="UniProtKB-UniRule"/>
</dbReference>
<dbReference type="Pfam" id="PF14437">
    <property type="entry name" value="MafB19-deam"/>
    <property type="match status" value="1"/>
</dbReference>
<name>H3NM33_9FIRM</name>
<dbReference type="GO" id="GO:0008270">
    <property type="term" value="F:zinc ion binding"/>
    <property type="evidence" value="ECO:0007669"/>
    <property type="project" value="UniProtKB-UniRule"/>
</dbReference>
<gene>
    <name evidence="8" type="primary">tadA</name>
    <name evidence="10" type="ORF">HMPREF9709_00394</name>
</gene>
<keyword evidence="6 8" id="KW-0862">Zinc</keyword>
<evidence type="ECO:0000256" key="1">
    <source>
        <dbReference type="ARBA" id="ARBA00010669"/>
    </source>
</evidence>
<dbReference type="EC" id="3.5.4.33" evidence="8"/>
<dbReference type="InterPro" id="IPR016193">
    <property type="entry name" value="Cytidine_deaminase-like"/>
</dbReference>
<dbReference type="InterPro" id="IPR028883">
    <property type="entry name" value="tRNA_aden_deaminase"/>
</dbReference>
<protein>
    <recommendedName>
        <fullName evidence="8">tRNA-specific adenosine deaminase</fullName>
        <ecNumber evidence="8">3.5.4.33</ecNumber>
    </recommendedName>
</protein>
<evidence type="ECO:0000256" key="2">
    <source>
        <dbReference type="ARBA" id="ARBA00011738"/>
    </source>
</evidence>
<dbReference type="PANTHER" id="PTHR11079:SF202">
    <property type="entry name" value="TRNA-SPECIFIC ADENOSINE DEAMINASE"/>
    <property type="match status" value="1"/>
</dbReference>
<dbReference type="FunFam" id="3.40.140.10:FF:000005">
    <property type="entry name" value="tRNA-specific adenosine deaminase"/>
    <property type="match status" value="1"/>
</dbReference>
<dbReference type="Proteomes" id="UP000004191">
    <property type="component" value="Unassembled WGS sequence"/>
</dbReference>
<evidence type="ECO:0000256" key="3">
    <source>
        <dbReference type="ARBA" id="ARBA00022694"/>
    </source>
</evidence>
<dbReference type="AlphaFoldDB" id="H3NM33"/>
<dbReference type="CDD" id="cd01285">
    <property type="entry name" value="nucleoside_deaminase"/>
    <property type="match status" value="1"/>
</dbReference>
<dbReference type="eggNOG" id="COG0590">
    <property type="taxonomic scope" value="Bacteria"/>
</dbReference>
<comment type="function">
    <text evidence="8">Catalyzes the deamination of adenosine to inosine at the wobble position 34 of tRNA(Arg2).</text>
</comment>
<feature type="active site" description="Proton donor" evidence="8">
    <location>
        <position position="54"/>
    </location>
</feature>
<keyword evidence="11" id="KW-1185">Reference proteome</keyword>
<dbReference type="STRING" id="883114.HMPREF9709_00394"/>
<dbReference type="Gene3D" id="3.40.140.10">
    <property type="entry name" value="Cytidine Deaminase, domain 2"/>
    <property type="match status" value="1"/>
</dbReference>
<dbReference type="PANTHER" id="PTHR11079">
    <property type="entry name" value="CYTOSINE DEAMINASE FAMILY MEMBER"/>
    <property type="match status" value="1"/>
</dbReference>
<dbReference type="HOGENOM" id="CLU_025810_3_2_9"/>
<dbReference type="OrthoDB" id="9802676at2"/>
<dbReference type="InterPro" id="IPR002125">
    <property type="entry name" value="CMP_dCMP_dom"/>
</dbReference>
<evidence type="ECO:0000256" key="8">
    <source>
        <dbReference type="HAMAP-Rule" id="MF_00972"/>
    </source>
</evidence>